<evidence type="ECO:0000313" key="3">
    <source>
        <dbReference type="EMBL" id="PRY82124.1"/>
    </source>
</evidence>
<dbReference type="GO" id="GO:0006508">
    <property type="term" value="P:proteolysis"/>
    <property type="evidence" value="ECO:0007669"/>
    <property type="project" value="UniProtKB-KW"/>
</dbReference>
<dbReference type="Pfam" id="PF24961">
    <property type="entry name" value="NfeD_membrane"/>
    <property type="match status" value="1"/>
</dbReference>
<dbReference type="GO" id="GO:0005886">
    <property type="term" value="C:plasma membrane"/>
    <property type="evidence" value="ECO:0007669"/>
    <property type="project" value="TreeGrafter"/>
</dbReference>
<gene>
    <name evidence="3" type="ORF">CLV38_11631</name>
</gene>
<keyword evidence="3" id="KW-0378">Hydrolase</keyword>
<keyword evidence="3" id="KW-0645">Protease</keyword>
<reference evidence="3 4" key="1">
    <citation type="submission" date="2018-03" db="EMBL/GenBank/DDBJ databases">
        <title>Genomic Encyclopedia of Archaeal and Bacterial Type Strains, Phase II (KMG-II): from individual species to whole genera.</title>
        <authorList>
            <person name="Goeker M."/>
        </authorList>
    </citation>
    <scope>NUCLEOTIDE SEQUENCE [LARGE SCALE GENOMIC DNA]</scope>
    <source>
        <strain evidence="3 4">DSM 13175</strain>
    </source>
</reference>
<accession>A0A2T0W6J5</accession>
<keyword evidence="1" id="KW-0472">Membrane</keyword>
<organism evidence="3 4">
    <name type="scientific">Alkalibacterium olivapovliticus</name>
    <dbReference type="NCBI Taxonomy" id="99907"/>
    <lineage>
        <taxon>Bacteria</taxon>
        <taxon>Bacillati</taxon>
        <taxon>Bacillota</taxon>
        <taxon>Bacilli</taxon>
        <taxon>Lactobacillales</taxon>
        <taxon>Carnobacteriaceae</taxon>
        <taxon>Alkalibacterium</taxon>
    </lineage>
</organism>
<evidence type="ECO:0000313" key="4">
    <source>
        <dbReference type="Proteomes" id="UP000238205"/>
    </source>
</evidence>
<dbReference type="PANTHER" id="PTHR33507">
    <property type="entry name" value="INNER MEMBRANE PROTEIN YBBJ"/>
    <property type="match status" value="1"/>
</dbReference>
<keyword evidence="1" id="KW-0812">Transmembrane</keyword>
<dbReference type="RefSeq" id="WP_106194193.1">
    <property type="nucleotide sequence ID" value="NZ_PVTO01000016.1"/>
</dbReference>
<name>A0A2T0W6J5_9LACT</name>
<dbReference type="InterPro" id="IPR056739">
    <property type="entry name" value="NfeD_membrane"/>
</dbReference>
<keyword evidence="4" id="KW-1185">Reference proteome</keyword>
<dbReference type="Gene3D" id="2.40.50.140">
    <property type="entry name" value="Nucleic acid-binding proteins"/>
    <property type="match status" value="1"/>
</dbReference>
<dbReference type="GO" id="GO:0008233">
    <property type="term" value="F:peptidase activity"/>
    <property type="evidence" value="ECO:0007669"/>
    <property type="project" value="UniProtKB-KW"/>
</dbReference>
<feature type="transmembrane region" description="Helical" evidence="1">
    <location>
        <begin position="67"/>
        <end position="86"/>
    </location>
</feature>
<evidence type="ECO:0000256" key="1">
    <source>
        <dbReference type="SAM" id="Phobius"/>
    </source>
</evidence>
<dbReference type="AlphaFoldDB" id="A0A2T0W6J5"/>
<dbReference type="OrthoDB" id="9806253at2"/>
<sequence length="203" mass="21671">MEGLLLGLGFIGVALAILTPFVKSGTGLTLISLAVYFRFIGIETWLPVILFTAGLLLIVFEIFVPEFGLAGIVGMILLISGLYLTIGDIGQTVRDLSLSVVITSGVVFYLIKNGYSLANVNKLILQTNLQDISSKTDTDNTKQSITVGLEGVAMTPLRPSGKVAFGDDPHAYDVLSTDGHISKDSAVVVDKVQGTKITVRQNR</sequence>
<evidence type="ECO:0000259" key="2">
    <source>
        <dbReference type="Pfam" id="PF24961"/>
    </source>
</evidence>
<protein>
    <submittedName>
        <fullName evidence="3">Membrane-bound serine protease (ClpP class)</fullName>
    </submittedName>
</protein>
<feature type="transmembrane region" description="Helical" evidence="1">
    <location>
        <begin position="40"/>
        <end position="60"/>
    </location>
</feature>
<dbReference type="EMBL" id="PVTO01000016">
    <property type="protein sequence ID" value="PRY82124.1"/>
    <property type="molecule type" value="Genomic_DNA"/>
</dbReference>
<proteinExistence type="predicted"/>
<dbReference type="Proteomes" id="UP000238205">
    <property type="component" value="Unassembled WGS sequence"/>
</dbReference>
<feature type="domain" description="NfeD integral membrane" evidence="2">
    <location>
        <begin position="3"/>
        <end position="108"/>
    </location>
</feature>
<keyword evidence="1" id="KW-1133">Transmembrane helix</keyword>
<comment type="caution">
    <text evidence="3">The sequence shown here is derived from an EMBL/GenBank/DDBJ whole genome shotgun (WGS) entry which is preliminary data.</text>
</comment>
<dbReference type="InterPro" id="IPR052165">
    <property type="entry name" value="Membrane_assoc_protease"/>
</dbReference>
<feature type="transmembrane region" description="Helical" evidence="1">
    <location>
        <begin position="92"/>
        <end position="111"/>
    </location>
</feature>
<dbReference type="PANTHER" id="PTHR33507:SF3">
    <property type="entry name" value="INNER MEMBRANE PROTEIN YBBJ"/>
    <property type="match status" value="1"/>
</dbReference>
<dbReference type="InterPro" id="IPR012340">
    <property type="entry name" value="NA-bd_OB-fold"/>
</dbReference>